<protein>
    <submittedName>
        <fullName evidence="6">Bromo domain-containing protein</fullName>
    </submittedName>
</protein>
<dbReference type="SUPFAM" id="SSF47370">
    <property type="entry name" value="Bromodomain"/>
    <property type="match status" value="1"/>
</dbReference>
<dbReference type="WBParaSite" id="TTAC_0000307801-mRNA-1">
    <property type="protein sequence ID" value="TTAC_0000307801-mRNA-1"/>
    <property type="gene ID" value="TTAC_0000307801"/>
</dbReference>
<organism evidence="6">
    <name type="scientific">Hydatigena taeniaeformis</name>
    <name type="common">Feline tapeworm</name>
    <name type="synonym">Taenia taeniaeformis</name>
    <dbReference type="NCBI Taxonomy" id="6205"/>
    <lineage>
        <taxon>Eukaryota</taxon>
        <taxon>Metazoa</taxon>
        <taxon>Spiralia</taxon>
        <taxon>Lophotrochozoa</taxon>
        <taxon>Platyhelminthes</taxon>
        <taxon>Cestoda</taxon>
        <taxon>Eucestoda</taxon>
        <taxon>Cyclophyllidea</taxon>
        <taxon>Taeniidae</taxon>
        <taxon>Hydatigera</taxon>
    </lineage>
</organism>
<dbReference type="OrthoDB" id="1937912at2759"/>
<keyword evidence="5" id="KW-1185">Reference proteome</keyword>
<feature type="domain" description="Bromo" evidence="3">
    <location>
        <begin position="1"/>
        <end position="47"/>
    </location>
</feature>
<evidence type="ECO:0000259" key="3">
    <source>
        <dbReference type="PROSITE" id="PS50014"/>
    </source>
</evidence>
<dbReference type="InterPro" id="IPR036427">
    <property type="entry name" value="Bromodomain-like_sf"/>
</dbReference>
<name>A0A0R3WQN8_HYDTA</name>
<dbReference type="EMBL" id="UYWX01001873">
    <property type="protein sequence ID" value="VDM21872.1"/>
    <property type="molecule type" value="Genomic_DNA"/>
</dbReference>
<dbReference type="Proteomes" id="UP000274429">
    <property type="component" value="Unassembled WGS sequence"/>
</dbReference>
<dbReference type="InterPro" id="IPR001487">
    <property type="entry name" value="Bromodomain"/>
</dbReference>
<reference evidence="4 5" key="2">
    <citation type="submission" date="2018-11" db="EMBL/GenBank/DDBJ databases">
        <authorList>
            <consortium name="Pathogen Informatics"/>
        </authorList>
    </citation>
    <scope>NUCLEOTIDE SEQUENCE [LARGE SCALE GENOMIC DNA]</scope>
</reference>
<dbReference type="GO" id="GO:0045944">
    <property type="term" value="P:positive regulation of transcription by RNA polymerase II"/>
    <property type="evidence" value="ECO:0007669"/>
    <property type="project" value="TreeGrafter"/>
</dbReference>
<proteinExistence type="predicted"/>
<evidence type="ECO:0000256" key="1">
    <source>
        <dbReference type="ARBA" id="ARBA00023117"/>
    </source>
</evidence>
<dbReference type="GO" id="GO:0140672">
    <property type="term" value="C:ATAC complex"/>
    <property type="evidence" value="ECO:0007669"/>
    <property type="project" value="TreeGrafter"/>
</dbReference>
<evidence type="ECO:0000313" key="5">
    <source>
        <dbReference type="Proteomes" id="UP000274429"/>
    </source>
</evidence>
<accession>A0A0R3WQN8</accession>
<dbReference type="Pfam" id="PF00439">
    <property type="entry name" value="Bromodomain"/>
    <property type="match status" value="1"/>
</dbReference>
<evidence type="ECO:0000256" key="2">
    <source>
        <dbReference type="PROSITE-ProRule" id="PRU00035"/>
    </source>
</evidence>
<reference evidence="6" key="1">
    <citation type="submission" date="2017-02" db="UniProtKB">
        <authorList>
            <consortium name="WormBaseParasite"/>
        </authorList>
    </citation>
    <scope>IDENTIFICATION</scope>
</reference>
<dbReference type="GO" id="GO:0010484">
    <property type="term" value="F:histone H3 acetyltransferase activity"/>
    <property type="evidence" value="ECO:0007669"/>
    <property type="project" value="TreeGrafter"/>
</dbReference>
<dbReference type="PANTHER" id="PTHR45750">
    <property type="entry name" value="GH11602P"/>
    <property type="match status" value="1"/>
</dbReference>
<dbReference type="PROSITE" id="PS50014">
    <property type="entry name" value="BROMODOMAIN_2"/>
    <property type="match status" value="1"/>
</dbReference>
<sequence length="77" mass="9340">MEYLQDLRTMTERLRSRYYTHVDLFIADMRRMFHNCRTYNHPDSDLYRHVASLDALFIRKMREAGLWDNPPSPLPPP</sequence>
<dbReference type="STRING" id="6205.A0A0R3WQN8"/>
<keyword evidence="1 2" id="KW-0103">Bromodomain</keyword>
<dbReference type="AlphaFoldDB" id="A0A0R3WQN8"/>
<gene>
    <name evidence="4" type="ORF">TTAC_LOCUS3063</name>
</gene>
<dbReference type="PANTHER" id="PTHR45750:SF3">
    <property type="entry name" value="HISTONE ACETYLTRANSFERASE"/>
    <property type="match status" value="1"/>
</dbReference>
<evidence type="ECO:0000313" key="6">
    <source>
        <dbReference type="WBParaSite" id="TTAC_0000307801-mRNA-1"/>
    </source>
</evidence>
<dbReference type="InterPro" id="IPR037800">
    <property type="entry name" value="GCN5"/>
</dbReference>
<dbReference type="SMART" id="SM00297">
    <property type="entry name" value="BROMO"/>
    <property type="match status" value="1"/>
</dbReference>
<evidence type="ECO:0000313" key="4">
    <source>
        <dbReference type="EMBL" id="VDM21872.1"/>
    </source>
</evidence>
<dbReference type="PRINTS" id="PR00503">
    <property type="entry name" value="BROMODOMAIN"/>
</dbReference>
<dbReference type="Gene3D" id="1.20.920.10">
    <property type="entry name" value="Bromodomain-like"/>
    <property type="match status" value="1"/>
</dbReference>